<evidence type="ECO:0000313" key="7">
    <source>
        <dbReference type="Proteomes" id="UP000054166"/>
    </source>
</evidence>
<keyword evidence="7" id="KW-1185">Reference proteome</keyword>
<evidence type="ECO:0000256" key="4">
    <source>
        <dbReference type="ARBA" id="ARBA00023136"/>
    </source>
</evidence>
<dbReference type="AlphaFoldDB" id="A0A0C3CMB6"/>
<dbReference type="Pfam" id="PF07946">
    <property type="entry name" value="CCDC47"/>
    <property type="match status" value="1"/>
</dbReference>
<dbReference type="GO" id="GO:0032469">
    <property type="term" value="P:endoplasmic reticulum calcium ion homeostasis"/>
    <property type="evidence" value="ECO:0007669"/>
    <property type="project" value="InterPro"/>
</dbReference>
<dbReference type="InterPro" id="IPR012879">
    <property type="entry name" value="CCDC47"/>
</dbReference>
<dbReference type="HOGENOM" id="CLU_042570_1_0_1"/>
<dbReference type="PANTHER" id="PTHR12883">
    <property type="entry name" value="ADIPOCYTE-SPECIFIC PROTEIN 4-RELATED"/>
    <property type="match status" value="1"/>
</dbReference>
<evidence type="ECO:0000313" key="6">
    <source>
        <dbReference type="EMBL" id="KIM90822.1"/>
    </source>
</evidence>
<reference evidence="6 7" key="1">
    <citation type="submission" date="2014-04" db="EMBL/GenBank/DDBJ databases">
        <authorList>
            <consortium name="DOE Joint Genome Institute"/>
            <person name="Kuo A."/>
            <person name="Tarkka M."/>
            <person name="Buscot F."/>
            <person name="Kohler A."/>
            <person name="Nagy L.G."/>
            <person name="Floudas D."/>
            <person name="Copeland A."/>
            <person name="Barry K.W."/>
            <person name="Cichocki N."/>
            <person name="Veneault-Fourrey C."/>
            <person name="LaButti K."/>
            <person name="Lindquist E.A."/>
            <person name="Lipzen A."/>
            <person name="Lundell T."/>
            <person name="Morin E."/>
            <person name="Murat C."/>
            <person name="Sun H."/>
            <person name="Tunlid A."/>
            <person name="Henrissat B."/>
            <person name="Grigoriev I.V."/>
            <person name="Hibbett D.S."/>
            <person name="Martin F."/>
            <person name="Nordberg H.P."/>
            <person name="Cantor M.N."/>
            <person name="Hua S.X."/>
        </authorList>
    </citation>
    <scope>NUCLEOTIDE SEQUENCE [LARGE SCALE GENOMIC DNA]</scope>
    <source>
        <strain evidence="6 7">F 1598</strain>
    </source>
</reference>
<dbReference type="Proteomes" id="UP000054166">
    <property type="component" value="Unassembled WGS sequence"/>
</dbReference>
<accession>A0A0C3CMB6</accession>
<dbReference type="InParanoid" id="A0A0C3CMB6"/>
<keyword evidence="4" id="KW-0472">Membrane</keyword>
<dbReference type="GO" id="GO:0016020">
    <property type="term" value="C:membrane"/>
    <property type="evidence" value="ECO:0007669"/>
    <property type="project" value="UniProtKB-SubCell"/>
</dbReference>
<keyword evidence="3" id="KW-1133">Transmembrane helix</keyword>
<evidence type="ECO:0000256" key="2">
    <source>
        <dbReference type="ARBA" id="ARBA00022692"/>
    </source>
</evidence>
<comment type="subcellular location">
    <subcellularLocation>
        <location evidence="1">Membrane</location>
        <topology evidence="1">Single-pass membrane protein</topology>
    </subcellularLocation>
</comment>
<feature type="compositionally biased region" description="Basic residues" evidence="5">
    <location>
        <begin position="358"/>
        <end position="371"/>
    </location>
</feature>
<dbReference type="OrthoDB" id="10039147at2759"/>
<dbReference type="GO" id="GO:0005783">
    <property type="term" value="C:endoplasmic reticulum"/>
    <property type="evidence" value="ECO:0007669"/>
    <property type="project" value="InterPro"/>
</dbReference>
<name>A0A0C3CMB6_PILCF</name>
<sequence>MSLTNVFASLSKAVTPQALVQPVEYDGLEYRWKFLIFRPELLREQLRLEVFLLPALLFYVAFIFWGKSTNSSRANKWFEEHLPLLLQQFSKPTNGGLTQDGYSDYFNFSTGRRGITSLHTVFVLRPRHDFFQIVFQFLWGLQDLGYKPVDEIELDFRLTEGLGCPDFVFGVVSKEEMVNIRDRRWDLTFTKTSENSSLPPSLSVMSEFADVTEQLLDKHSLAKILSDPLILPYFRSLSITDQPRDRPFHSIAPAERQKHIIVSLTAPPPSRAADTVPFISALFGFIDTLPKVSLRPETRSKLKRTREDVDKLIKEDSEKDKKDELAAEKLAAKKRAEEERISKLSAAEQKKALDRDRKRATRKQQGKTTRK</sequence>
<organism evidence="6 7">
    <name type="scientific">Piloderma croceum (strain F 1598)</name>
    <dbReference type="NCBI Taxonomy" id="765440"/>
    <lineage>
        <taxon>Eukaryota</taxon>
        <taxon>Fungi</taxon>
        <taxon>Dikarya</taxon>
        <taxon>Basidiomycota</taxon>
        <taxon>Agaricomycotina</taxon>
        <taxon>Agaricomycetes</taxon>
        <taxon>Agaricomycetidae</taxon>
        <taxon>Atheliales</taxon>
        <taxon>Atheliaceae</taxon>
        <taxon>Piloderma</taxon>
    </lineage>
</organism>
<proteinExistence type="predicted"/>
<evidence type="ECO:0000256" key="3">
    <source>
        <dbReference type="ARBA" id="ARBA00022989"/>
    </source>
</evidence>
<protein>
    <recommendedName>
        <fullName evidence="8">DUF1682-domain-containing protein</fullName>
    </recommendedName>
</protein>
<dbReference type="FunCoup" id="A0A0C3CMB6">
    <property type="interactions" value="253"/>
</dbReference>
<gene>
    <name evidence="6" type="ORF">PILCRDRAFT_811310</name>
</gene>
<dbReference type="PANTHER" id="PTHR12883:SF0">
    <property type="entry name" value="PAT COMPLEX SUBUNIT CCDC47"/>
    <property type="match status" value="1"/>
</dbReference>
<reference evidence="7" key="2">
    <citation type="submission" date="2015-01" db="EMBL/GenBank/DDBJ databases">
        <title>Evolutionary Origins and Diversification of the Mycorrhizal Mutualists.</title>
        <authorList>
            <consortium name="DOE Joint Genome Institute"/>
            <consortium name="Mycorrhizal Genomics Consortium"/>
            <person name="Kohler A."/>
            <person name="Kuo A."/>
            <person name="Nagy L.G."/>
            <person name="Floudas D."/>
            <person name="Copeland A."/>
            <person name="Barry K.W."/>
            <person name="Cichocki N."/>
            <person name="Veneault-Fourrey C."/>
            <person name="LaButti K."/>
            <person name="Lindquist E.A."/>
            <person name="Lipzen A."/>
            <person name="Lundell T."/>
            <person name="Morin E."/>
            <person name="Murat C."/>
            <person name="Riley R."/>
            <person name="Ohm R."/>
            <person name="Sun H."/>
            <person name="Tunlid A."/>
            <person name="Henrissat B."/>
            <person name="Grigoriev I.V."/>
            <person name="Hibbett D.S."/>
            <person name="Martin F."/>
        </authorList>
    </citation>
    <scope>NUCLEOTIDE SEQUENCE [LARGE SCALE GENOMIC DNA]</scope>
    <source>
        <strain evidence="7">F 1598</strain>
    </source>
</reference>
<feature type="compositionally biased region" description="Basic and acidic residues" evidence="5">
    <location>
        <begin position="334"/>
        <end position="357"/>
    </location>
</feature>
<dbReference type="EMBL" id="KN832972">
    <property type="protein sequence ID" value="KIM90822.1"/>
    <property type="molecule type" value="Genomic_DNA"/>
</dbReference>
<dbReference type="STRING" id="765440.A0A0C3CMB6"/>
<evidence type="ECO:0000256" key="1">
    <source>
        <dbReference type="ARBA" id="ARBA00004167"/>
    </source>
</evidence>
<evidence type="ECO:0008006" key="8">
    <source>
        <dbReference type="Google" id="ProtNLM"/>
    </source>
</evidence>
<keyword evidence="2" id="KW-0812">Transmembrane</keyword>
<dbReference type="GO" id="GO:0005509">
    <property type="term" value="F:calcium ion binding"/>
    <property type="evidence" value="ECO:0007669"/>
    <property type="project" value="InterPro"/>
</dbReference>
<evidence type="ECO:0000256" key="5">
    <source>
        <dbReference type="SAM" id="MobiDB-lite"/>
    </source>
</evidence>
<feature type="region of interest" description="Disordered" evidence="5">
    <location>
        <begin position="334"/>
        <end position="371"/>
    </location>
</feature>